<dbReference type="EMBL" id="VFOW01000001">
    <property type="protein sequence ID" value="TQL75718.1"/>
    <property type="molecule type" value="Genomic_DNA"/>
</dbReference>
<evidence type="ECO:0000313" key="2">
    <source>
        <dbReference type="EMBL" id="TQL75718.1"/>
    </source>
</evidence>
<feature type="domain" description="HTH marR-type" evidence="1">
    <location>
        <begin position="23"/>
        <end position="123"/>
    </location>
</feature>
<dbReference type="InterPro" id="IPR000835">
    <property type="entry name" value="HTH_MarR-typ"/>
</dbReference>
<dbReference type="GO" id="GO:0003700">
    <property type="term" value="F:DNA-binding transcription factor activity"/>
    <property type="evidence" value="ECO:0007669"/>
    <property type="project" value="InterPro"/>
</dbReference>
<evidence type="ECO:0000313" key="3">
    <source>
        <dbReference type="Proteomes" id="UP000317043"/>
    </source>
</evidence>
<sequence length="149" mass="16418">MHHEALGTAMRHLLDSMESDIARYYADHGLVDYRPRFSPVIRHLAAVGPTSIRGLSEAIGVTHSAASQTVAQLVRTGYLRLEAGDDARRRIAHLTPRAEAAMQVIEAEWAASAAAIRGLDEELPVPLGEMLARLREALAHRSFGDRMRE</sequence>
<protein>
    <submittedName>
        <fullName evidence="2">DNA-binding MarR family transcriptional regulator</fullName>
    </submittedName>
</protein>
<organism evidence="2 3">
    <name type="scientific">Stackebrandtia endophytica</name>
    <dbReference type="NCBI Taxonomy" id="1496996"/>
    <lineage>
        <taxon>Bacteria</taxon>
        <taxon>Bacillati</taxon>
        <taxon>Actinomycetota</taxon>
        <taxon>Actinomycetes</taxon>
        <taxon>Glycomycetales</taxon>
        <taxon>Glycomycetaceae</taxon>
        <taxon>Stackebrandtia</taxon>
    </lineage>
</organism>
<dbReference type="SMART" id="SM00347">
    <property type="entry name" value="HTH_MARR"/>
    <property type="match status" value="1"/>
</dbReference>
<dbReference type="RefSeq" id="WP_142036018.1">
    <property type="nucleotide sequence ID" value="NZ_JBHTGS010000001.1"/>
</dbReference>
<reference evidence="2 3" key="1">
    <citation type="submission" date="2019-06" db="EMBL/GenBank/DDBJ databases">
        <title>Sequencing the genomes of 1000 actinobacteria strains.</title>
        <authorList>
            <person name="Klenk H.-P."/>
        </authorList>
    </citation>
    <scope>NUCLEOTIDE SEQUENCE [LARGE SCALE GENOMIC DNA]</scope>
    <source>
        <strain evidence="2 3">DSM 45928</strain>
    </source>
</reference>
<dbReference type="SUPFAM" id="SSF46785">
    <property type="entry name" value="Winged helix' DNA-binding domain"/>
    <property type="match status" value="1"/>
</dbReference>
<keyword evidence="2" id="KW-0238">DNA-binding</keyword>
<dbReference type="OrthoDB" id="3211876at2"/>
<gene>
    <name evidence="2" type="ORF">FB566_1230</name>
</gene>
<dbReference type="GO" id="GO:0003677">
    <property type="term" value="F:DNA binding"/>
    <property type="evidence" value="ECO:0007669"/>
    <property type="project" value="UniProtKB-KW"/>
</dbReference>
<dbReference type="AlphaFoldDB" id="A0A543AT28"/>
<keyword evidence="3" id="KW-1185">Reference proteome</keyword>
<accession>A0A543AT28</accession>
<dbReference type="Pfam" id="PF12802">
    <property type="entry name" value="MarR_2"/>
    <property type="match status" value="1"/>
</dbReference>
<name>A0A543AT28_9ACTN</name>
<comment type="caution">
    <text evidence="2">The sequence shown here is derived from an EMBL/GenBank/DDBJ whole genome shotgun (WGS) entry which is preliminary data.</text>
</comment>
<dbReference type="InterPro" id="IPR036390">
    <property type="entry name" value="WH_DNA-bd_sf"/>
</dbReference>
<dbReference type="Gene3D" id="1.10.10.10">
    <property type="entry name" value="Winged helix-like DNA-binding domain superfamily/Winged helix DNA-binding domain"/>
    <property type="match status" value="1"/>
</dbReference>
<dbReference type="InParanoid" id="A0A543AT28"/>
<proteinExistence type="predicted"/>
<evidence type="ECO:0000259" key="1">
    <source>
        <dbReference type="SMART" id="SM00347"/>
    </source>
</evidence>
<dbReference type="InterPro" id="IPR036388">
    <property type="entry name" value="WH-like_DNA-bd_sf"/>
</dbReference>
<dbReference type="Proteomes" id="UP000317043">
    <property type="component" value="Unassembled WGS sequence"/>
</dbReference>